<evidence type="ECO:0000256" key="2">
    <source>
        <dbReference type="ARBA" id="ARBA00023125"/>
    </source>
</evidence>
<dbReference type="GO" id="GO:0000150">
    <property type="term" value="F:DNA strand exchange activity"/>
    <property type="evidence" value="ECO:0007669"/>
    <property type="project" value="InterPro"/>
</dbReference>
<dbReference type="SMART" id="SM00857">
    <property type="entry name" value="Resolvase"/>
    <property type="match status" value="1"/>
</dbReference>
<dbReference type="PROSITE" id="PS00397">
    <property type="entry name" value="RECOMBINASES_1"/>
    <property type="match status" value="1"/>
</dbReference>
<keyword evidence="3" id="KW-0233">DNA recombination</keyword>
<sequence>MKIAVAYVRVSTNKQDIRGSKLGQEQEIKNYASKEGYNIVAFFDDTEHGDIANRVGLDDLKKYLRMNDSIKYVIVYHSDRFTRGFQNGIQDLFFLDGLGIKLVSVMEGIQNIEGNYDSLPTIVRMLGAQVEKDKMVQKVTTAMYQYAETARYLGGSIFPWFAIEKGYIDGKRCKIVVQNKDTWDFYRRFFLTMIQSKSIKSTAEKFGLNLNTVQSWLVVPELMGKRSYGKKGKIDKLHNKGRRHDYLITEKIVFPALLTKEEYEQLLYLRHRHRIQVREDIKIYLYSQVLYCGCGGKFEGNFVRKIGKEGKGTPYYRCSKCGKRINAKKLERNLIDRICNDSRLQMLNEVEFRLADLFDEKTEYEKQINILREKEKRVIHLVTDGITSMDVVEAELRALKKQRDHFHSLINKIDKTIQEEAQKEITEDNINMLKELLTLNLPHDDFRISLKEIINLIIRRITIGDTDGKIYITF</sequence>
<dbReference type="Pfam" id="PF00239">
    <property type="entry name" value="Resolvase"/>
    <property type="match status" value="1"/>
</dbReference>
<comment type="caution">
    <text evidence="8">The sequence shown here is derived from an EMBL/GenBank/DDBJ whole genome shotgun (WGS) entry which is preliminary data.</text>
</comment>
<feature type="domain" description="Resolvase/invertase-type recombinase catalytic" evidence="7">
    <location>
        <begin position="3"/>
        <end position="150"/>
    </location>
</feature>
<keyword evidence="2" id="KW-0238">DNA-binding</keyword>
<dbReference type="SUPFAM" id="SSF53041">
    <property type="entry name" value="Resolvase-like"/>
    <property type="match status" value="1"/>
</dbReference>
<evidence type="ECO:0000313" key="8">
    <source>
        <dbReference type="EMBL" id="RXZ68964.1"/>
    </source>
</evidence>
<gene>
    <name evidence="8" type="ORF">EPT53_08095</name>
</gene>
<organism evidence="8 9">
    <name type="scientific">Fusobacterium necrophorum</name>
    <dbReference type="NCBI Taxonomy" id="859"/>
    <lineage>
        <taxon>Bacteria</taxon>
        <taxon>Fusobacteriati</taxon>
        <taxon>Fusobacteriota</taxon>
        <taxon>Fusobacteriia</taxon>
        <taxon>Fusobacteriales</taxon>
        <taxon>Fusobacteriaceae</taxon>
        <taxon>Fusobacterium</taxon>
    </lineage>
</organism>
<feature type="coiled-coil region" evidence="6">
    <location>
        <begin position="347"/>
        <end position="374"/>
    </location>
</feature>
<keyword evidence="1" id="KW-0229">DNA integration</keyword>
<reference evidence="8 9" key="1">
    <citation type="submission" date="2019-01" db="EMBL/GenBank/DDBJ databases">
        <title>Fusobacterium necrophorum Isolated From the Uterus of Dairy Cows.</title>
        <authorList>
            <person name="Francis A.M."/>
        </authorList>
    </citation>
    <scope>NUCLEOTIDE SEQUENCE [LARGE SCALE GENOMIC DNA]</scope>
    <source>
        <strain evidence="8 9">KG35</strain>
    </source>
</reference>
<dbReference type="PANTHER" id="PTHR30461">
    <property type="entry name" value="DNA-INVERTASE FROM LAMBDOID PROPHAGE"/>
    <property type="match status" value="1"/>
</dbReference>
<evidence type="ECO:0000256" key="3">
    <source>
        <dbReference type="ARBA" id="ARBA00023172"/>
    </source>
</evidence>
<dbReference type="Proteomes" id="UP000289216">
    <property type="component" value="Unassembled WGS sequence"/>
</dbReference>
<dbReference type="GO" id="GO:0003677">
    <property type="term" value="F:DNA binding"/>
    <property type="evidence" value="ECO:0007669"/>
    <property type="project" value="UniProtKB-KW"/>
</dbReference>
<evidence type="ECO:0000256" key="5">
    <source>
        <dbReference type="PROSITE-ProRule" id="PRU10137"/>
    </source>
</evidence>
<dbReference type="AlphaFoldDB" id="A0A4Q2KTX3"/>
<proteinExistence type="predicted"/>
<evidence type="ECO:0000256" key="6">
    <source>
        <dbReference type="SAM" id="Coils"/>
    </source>
</evidence>
<dbReference type="CDD" id="cd00338">
    <property type="entry name" value="Ser_Recombinase"/>
    <property type="match status" value="1"/>
</dbReference>
<evidence type="ECO:0000256" key="4">
    <source>
        <dbReference type="PIRSR" id="PIRSR606118-50"/>
    </source>
</evidence>
<accession>A0A4Q2KTX3</accession>
<evidence type="ECO:0000259" key="7">
    <source>
        <dbReference type="PROSITE" id="PS51736"/>
    </source>
</evidence>
<dbReference type="Gene3D" id="3.40.50.1390">
    <property type="entry name" value="Resolvase, N-terminal catalytic domain"/>
    <property type="match status" value="1"/>
</dbReference>
<evidence type="ECO:0000313" key="9">
    <source>
        <dbReference type="Proteomes" id="UP000289216"/>
    </source>
</evidence>
<name>A0A4Q2KTX3_9FUSO</name>
<dbReference type="InterPro" id="IPR006118">
    <property type="entry name" value="Recombinase_CS"/>
</dbReference>
<dbReference type="InterPro" id="IPR050639">
    <property type="entry name" value="SSR_resolvase"/>
</dbReference>
<dbReference type="PROSITE" id="PS51736">
    <property type="entry name" value="RECOMBINASES_3"/>
    <property type="match status" value="1"/>
</dbReference>
<dbReference type="EMBL" id="SBAP01000020">
    <property type="protein sequence ID" value="RXZ68964.1"/>
    <property type="molecule type" value="Genomic_DNA"/>
</dbReference>
<dbReference type="InterPro" id="IPR006119">
    <property type="entry name" value="Resolv_N"/>
</dbReference>
<feature type="active site" description="O-(5'-phospho-DNA)-serine intermediate" evidence="4 5">
    <location>
        <position position="11"/>
    </location>
</feature>
<protein>
    <submittedName>
        <fullName evidence="8">Resolvase</fullName>
    </submittedName>
</protein>
<dbReference type="GO" id="GO:0015074">
    <property type="term" value="P:DNA integration"/>
    <property type="evidence" value="ECO:0007669"/>
    <property type="project" value="UniProtKB-KW"/>
</dbReference>
<dbReference type="InterPro" id="IPR036162">
    <property type="entry name" value="Resolvase-like_N_sf"/>
</dbReference>
<dbReference type="RefSeq" id="WP_129491421.1">
    <property type="nucleotide sequence ID" value="NZ_SBAP01000020.1"/>
</dbReference>
<keyword evidence="6" id="KW-0175">Coiled coil</keyword>
<evidence type="ECO:0000256" key="1">
    <source>
        <dbReference type="ARBA" id="ARBA00022908"/>
    </source>
</evidence>
<dbReference type="PANTHER" id="PTHR30461:SF2">
    <property type="entry name" value="SERINE RECOMBINASE PINE-RELATED"/>
    <property type="match status" value="1"/>
</dbReference>